<dbReference type="InterPro" id="IPR017768">
    <property type="entry name" value="AcpA"/>
</dbReference>
<evidence type="ECO:0000313" key="4">
    <source>
        <dbReference type="Proteomes" id="UP000317550"/>
    </source>
</evidence>
<keyword evidence="1" id="KW-0378">Hydrolase</keyword>
<dbReference type="Gene3D" id="3.40.720.10">
    <property type="entry name" value="Alkaline Phosphatase, subunit A"/>
    <property type="match status" value="2"/>
</dbReference>
<feature type="signal peptide" evidence="2">
    <location>
        <begin position="1"/>
        <end position="20"/>
    </location>
</feature>
<dbReference type="NCBIfam" id="TIGR03397">
    <property type="entry name" value="acid_phos_Burk"/>
    <property type="match status" value="1"/>
</dbReference>
<accession>A0A516SE20</accession>
<keyword evidence="2" id="KW-0732">Signal</keyword>
<dbReference type="OrthoDB" id="4181857at2"/>
<evidence type="ECO:0000256" key="1">
    <source>
        <dbReference type="ARBA" id="ARBA00022801"/>
    </source>
</evidence>
<dbReference type="SUPFAM" id="SSF53649">
    <property type="entry name" value="Alkaline phosphatase-like"/>
    <property type="match status" value="1"/>
</dbReference>
<dbReference type="InterPro" id="IPR017850">
    <property type="entry name" value="Alkaline_phosphatase_core_sf"/>
</dbReference>
<evidence type="ECO:0000313" key="3">
    <source>
        <dbReference type="EMBL" id="QDQ26414.1"/>
    </source>
</evidence>
<dbReference type="Proteomes" id="UP000317550">
    <property type="component" value="Chromosome"/>
</dbReference>
<dbReference type="Pfam" id="PF04185">
    <property type="entry name" value="Phosphoesterase"/>
    <property type="match status" value="1"/>
</dbReference>
<protein>
    <submittedName>
        <fullName evidence="3">Acid phosphatase</fullName>
    </submittedName>
</protein>
<dbReference type="InterPro" id="IPR007312">
    <property type="entry name" value="Phosphoesterase"/>
</dbReference>
<dbReference type="AlphaFoldDB" id="A0A516SE20"/>
<keyword evidence="4" id="KW-1185">Reference proteome</keyword>
<organism evidence="3 4">
    <name type="scientific">Chitinimonas arctica</name>
    <dbReference type="NCBI Taxonomy" id="2594795"/>
    <lineage>
        <taxon>Bacteria</taxon>
        <taxon>Pseudomonadati</taxon>
        <taxon>Pseudomonadota</taxon>
        <taxon>Betaproteobacteria</taxon>
        <taxon>Neisseriales</taxon>
        <taxon>Chitinibacteraceae</taxon>
        <taxon>Chitinimonas</taxon>
    </lineage>
</organism>
<dbReference type="GO" id="GO:0003993">
    <property type="term" value="F:acid phosphatase activity"/>
    <property type="evidence" value="ECO:0007669"/>
    <property type="project" value="InterPro"/>
</dbReference>
<dbReference type="RefSeq" id="WP_144277808.1">
    <property type="nucleotide sequence ID" value="NZ_CP041730.1"/>
</dbReference>
<dbReference type="EMBL" id="CP041730">
    <property type="protein sequence ID" value="QDQ26414.1"/>
    <property type="molecule type" value="Genomic_DNA"/>
</dbReference>
<feature type="chain" id="PRO_5021736468" evidence="2">
    <location>
        <begin position="21"/>
        <end position="493"/>
    </location>
</feature>
<dbReference type="PANTHER" id="PTHR31956:SF1">
    <property type="entry name" value="NON-SPECIFIC PHOSPHOLIPASE C1"/>
    <property type="match status" value="1"/>
</dbReference>
<reference evidence="4" key="1">
    <citation type="submission" date="2019-07" db="EMBL/GenBank/DDBJ databases">
        <title>Chitinimonas sp. nov., isolated from Ny-Alesund, arctica soil.</title>
        <authorList>
            <person name="Xu Q."/>
            <person name="Peng F."/>
        </authorList>
    </citation>
    <scope>NUCLEOTIDE SEQUENCE [LARGE SCALE GENOMIC DNA]</scope>
    <source>
        <strain evidence="4">R3-44</strain>
    </source>
</reference>
<sequence>MLKTLPLALALAFSMSAAQAATLDKIDHIVVIYGENRGFDHLYGLYPGADGISKLKPAQYQQRDHDGSLLPRLPPVWDAEHGKRGEIDPNFTVEPQPRNVPFRIDAAPYKLNLASETRDLVHRFYQNQEQINGGKMDKFAAISDAGALTMGHYSGKQMRMWQIARRYTLADHFFMGAFGGSFLNHMWLACACTPHFPDAPEKLRSIVNEDGVSLKRKPESPTSALQGPPVFVRDGRLTPDGYAINTNQPSYQPSQVPPIKDGDNTLADPAKFPLPPQTEKTLGDLLSEKGVSWAWYGQNWSSALSDGMQAPEAERTVIYNHNPGGVGFQAHHQPYNYFASFAPGTPARAAHLKDGQDFLQAIDAGTLPHVSFYKPNGMLNSHPGGDLKAGDDHIAEVVERIERSPQWKRTLVIVTYDENGGFWDHVAPPKADRWGPGPRIPAILISPWVKKGFVDHTVYDTTSIHQLVAKRFGLPLLPGVRKQFGDLTHALKR</sequence>
<dbReference type="KEGG" id="cari:FNU76_08575"/>
<dbReference type="CDD" id="cd16013">
    <property type="entry name" value="AcpA"/>
    <property type="match status" value="1"/>
</dbReference>
<gene>
    <name evidence="3" type="primary">acpA</name>
    <name evidence="3" type="ORF">FNU76_08575</name>
</gene>
<proteinExistence type="predicted"/>
<evidence type="ECO:0000256" key="2">
    <source>
        <dbReference type="SAM" id="SignalP"/>
    </source>
</evidence>
<dbReference type="PANTHER" id="PTHR31956">
    <property type="entry name" value="NON-SPECIFIC PHOSPHOLIPASE C4-RELATED"/>
    <property type="match status" value="1"/>
</dbReference>
<name>A0A516SE20_9NEIS</name>